<dbReference type="SMART" id="SM00062">
    <property type="entry name" value="PBPb"/>
    <property type="match status" value="1"/>
</dbReference>
<gene>
    <name evidence="4" type="ORF">AWB68_01008</name>
</gene>
<keyword evidence="1 2" id="KW-0732">Signal</keyword>
<evidence type="ECO:0000259" key="3">
    <source>
        <dbReference type="SMART" id="SM00062"/>
    </source>
</evidence>
<name>A0A158FW32_9BURK</name>
<dbReference type="PANTHER" id="PTHR35936:SF17">
    <property type="entry name" value="ARGININE-BINDING EXTRACELLULAR PROTEIN ARTP"/>
    <property type="match status" value="1"/>
</dbReference>
<reference evidence="4" key="1">
    <citation type="submission" date="2016-01" db="EMBL/GenBank/DDBJ databases">
        <authorList>
            <person name="Peeters C."/>
        </authorList>
    </citation>
    <scope>NUCLEOTIDE SEQUENCE [LARGE SCALE GENOMIC DNA]</scope>
    <source>
        <strain evidence="4">LMG 22940</strain>
    </source>
</reference>
<evidence type="ECO:0000256" key="2">
    <source>
        <dbReference type="SAM" id="SignalP"/>
    </source>
</evidence>
<dbReference type="AlphaFoldDB" id="A0A158FW32"/>
<evidence type="ECO:0000313" key="5">
    <source>
        <dbReference type="Proteomes" id="UP000054770"/>
    </source>
</evidence>
<feature type="domain" description="Solute-binding protein family 3/N-terminal" evidence="3">
    <location>
        <begin position="50"/>
        <end position="279"/>
    </location>
</feature>
<dbReference type="SUPFAM" id="SSF53850">
    <property type="entry name" value="Periplasmic binding protein-like II"/>
    <property type="match status" value="1"/>
</dbReference>
<dbReference type="Gene3D" id="3.40.190.10">
    <property type="entry name" value="Periplasmic binding protein-like II"/>
    <property type="match status" value="2"/>
</dbReference>
<keyword evidence="5" id="KW-1185">Reference proteome</keyword>
<feature type="chain" id="PRO_5011112032" evidence="2">
    <location>
        <begin position="35"/>
        <end position="284"/>
    </location>
</feature>
<dbReference type="RefSeq" id="WP_087643250.1">
    <property type="nucleotide sequence ID" value="NZ_FCON02000007.1"/>
</dbReference>
<organism evidence="4 5">
    <name type="scientific">Caballeronia choica</name>
    <dbReference type="NCBI Taxonomy" id="326476"/>
    <lineage>
        <taxon>Bacteria</taxon>
        <taxon>Pseudomonadati</taxon>
        <taxon>Pseudomonadota</taxon>
        <taxon>Betaproteobacteria</taxon>
        <taxon>Burkholderiales</taxon>
        <taxon>Burkholderiaceae</taxon>
        <taxon>Caballeronia</taxon>
    </lineage>
</organism>
<evidence type="ECO:0000256" key="1">
    <source>
        <dbReference type="ARBA" id="ARBA00022729"/>
    </source>
</evidence>
<dbReference type="PANTHER" id="PTHR35936">
    <property type="entry name" value="MEMBRANE-BOUND LYTIC MUREIN TRANSGLYCOSYLASE F"/>
    <property type="match status" value="1"/>
</dbReference>
<dbReference type="InterPro" id="IPR001638">
    <property type="entry name" value="Solute-binding_3/MltF_N"/>
</dbReference>
<proteinExistence type="predicted"/>
<evidence type="ECO:0000313" key="4">
    <source>
        <dbReference type="EMBL" id="SAL23811.1"/>
    </source>
</evidence>
<sequence length="284" mass="30836">MNISTLRLSRAPMRIIIATAVACGSLAIQAGAHAEVQVGNTWQKVRETGVLRCGAGITPPYVTRDAKTQQYGGLFTELCRGFARDVLHVKPEFVDTSWPNMIAGVQSNKWDLAMSLSYTEERAKAIKFSAPVVYSSVTFVYNKNNPKLKTPPKTVEDLDKPDLSVAVMSGSIADKAVGAGMKTTNVMRLPGTDETRLALMSKRTDFMADDSATNLIVVAAHPETLSVFQPKPELVPQPACFGMNKAISDADIDVLNKYIEEQRKNGSIDKLTKQAVDATVASDK</sequence>
<dbReference type="OrthoDB" id="8994218at2"/>
<feature type="signal peptide" evidence="2">
    <location>
        <begin position="1"/>
        <end position="34"/>
    </location>
</feature>
<dbReference type="Pfam" id="PF00497">
    <property type="entry name" value="SBP_bac_3"/>
    <property type="match status" value="1"/>
</dbReference>
<comment type="caution">
    <text evidence="4">The sequence shown here is derived from an EMBL/GenBank/DDBJ whole genome shotgun (WGS) entry which is preliminary data.</text>
</comment>
<accession>A0A158FW32</accession>
<dbReference type="EMBL" id="FCON02000007">
    <property type="protein sequence ID" value="SAL23811.1"/>
    <property type="molecule type" value="Genomic_DNA"/>
</dbReference>
<protein>
    <submittedName>
        <fullName evidence="4">Extracellular solute-binding protein</fullName>
    </submittedName>
</protein>
<dbReference type="Proteomes" id="UP000054770">
    <property type="component" value="Unassembled WGS sequence"/>
</dbReference>